<accession>A0ABP7CKZ0</accession>
<proteinExistence type="predicted"/>
<keyword evidence="1" id="KW-0521">NADP</keyword>
<dbReference type="PANTHER" id="PTHR43103">
    <property type="entry name" value="NUCLEOSIDE-DIPHOSPHATE-SUGAR EPIMERASE"/>
    <property type="match status" value="1"/>
</dbReference>
<dbReference type="SUPFAM" id="SSF51735">
    <property type="entry name" value="NAD(P)-binding Rossmann-fold domains"/>
    <property type="match status" value="1"/>
</dbReference>
<evidence type="ECO:0000313" key="5">
    <source>
        <dbReference type="Proteomes" id="UP001500051"/>
    </source>
</evidence>
<dbReference type="Gene3D" id="3.40.50.720">
    <property type="entry name" value="NAD(P)-binding Rossmann-like Domain"/>
    <property type="match status" value="1"/>
</dbReference>
<dbReference type="EMBL" id="BAAAYX010000002">
    <property type="protein sequence ID" value="GAA3690371.1"/>
    <property type="molecule type" value="Genomic_DNA"/>
</dbReference>
<name>A0ABP7CKZ0_9ACTN</name>
<evidence type="ECO:0000259" key="3">
    <source>
        <dbReference type="Pfam" id="PF01370"/>
    </source>
</evidence>
<keyword evidence="2" id="KW-0119">Carbohydrate metabolism</keyword>
<dbReference type="RefSeq" id="WP_344810354.1">
    <property type="nucleotide sequence ID" value="NZ_BAAAYX010000002.1"/>
</dbReference>
<keyword evidence="5" id="KW-1185">Reference proteome</keyword>
<comment type="caution">
    <text evidence="4">The sequence shown here is derived from an EMBL/GenBank/DDBJ whole genome shotgun (WGS) entry which is preliminary data.</text>
</comment>
<evidence type="ECO:0000256" key="1">
    <source>
        <dbReference type="ARBA" id="ARBA00022857"/>
    </source>
</evidence>
<evidence type="ECO:0000313" key="4">
    <source>
        <dbReference type="EMBL" id="GAA3690371.1"/>
    </source>
</evidence>
<gene>
    <name evidence="4" type="ORF">GCM10022204_01530</name>
</gene>
<dbReference type="NCBIfam" id="NF043036">
    <property type="entry name" value="ErythonDh"/>
    <property type="match status" value="1"/>
</dbReference>
<dbReference type="Pfam" id="PF01370">
    <property type="entry name" value="Epimerase"/>
    <property type="match status" value="1"/>
</dbReference>
<dbReference type="InterPro" id="IPR050005">
    <property type="entry name" value="DenD"/>
</dbReference>
<dbReference type="InterPro" id="IPR001509">
    <property type="entry name" value="Epimerase_deHydtase"/>
</dbReference>
<dbReference type="InterPro" id="IPR036291">
    <property type="entry name" value="NAD(P)-bd_dom_sf"/>
</dbReference>
<protein>
    <submittedName>
        <fullName evidence="4">SDR family oxidoreductase</fullName>
    </submittedName>
</protein>
<feature type="domain" description="NAD-dependent epimerase/dehydratase" evidence="3">
    <location>
        <begin position="3"/>
        <end position="203"/>
    </location>
</feature>
<evidence type="ECO:0000256" key="2">
    <source>
        <dbReference type="ARBA" id="ARBA00023277"/>
    </source>
</evidence>
<organism evidence="4 5">
    <name type="scientific">Microlunatus aurantiacus</name>
    <dbReference type="NCBI Taxonomy" id="446786"/>
    <lineage>
        <taxon>Bacteria</taxon>
        <taxon>Bacillati</taxon>
        <taxon>Actinomycetota</taxon>
        <taxon>Actinomycetes</taxon>
        <taxon>Propionibacteriales</taxon>
        <taxon>Propionibacteriaceae</taxon>
        <taxon>Microlunatus</taxon>
    </lineage>
</organism>
<dbReference type="PANTHER" id="PTHR43103:SF3">
    <property type="entry name" value="ADP-L-GLYCERO-D-MANNO-HEPTOSE-6-EPIMERASE"/>
    <property type="match status" value="1"/>
</dbReference>
<reference evidence="5" key="1">
    <citation type="journal article" date="2019" name="Int. J. Syst. Evol. Microbiol.">
        <title>The Global Catalogue of Microorganisms (GCM) 10K type strain sequencing project: providing services to taxonomists for standard genome sequencing and annotation.</title>
        <authorList>
            <consortium name="The Broad Institute Genomics Platform"/>
            <consortium name="The Broad Institute Genome Sequencing Center for Infectious Disease"/>
            <person name="Wu L."/>
            <person name="Ma J."/>
        </authorList>
    </citation>
    <scope>NUCLEOTIDE SEQUENCE [LARGE SCALE GENOMIC DNA]</scope>
    <source>
        <strain evidence="5">JCM 16548</strain>
    </source>
</reference>
<dbReference type="Proteomes" id="UP001500051">
    <property type="component" value="Unassembled WGS sequence"/>
</dbReference>
<dbReference type="Gene3D" id="3.90.25.10">
    <property type="entry name" value="UDP-galactose 4-epimerase, domain 1"/>
    <property type="match status" value="1"/>
</dbReference>
<sequence>MKVVITGGAGFLGSRLAEALRERGSLADADGAPASIDRIVLFDQPDSVARLPEVPAGCETVGGDIGDPGTAASLLGDGAVAVFHLASIVSGHGEQDFDLALRVNLDGARHLLEACRAHPRPVRLTTTSSLAVFGPASGDPVHDDSLVQPATTYGMTKAILELMINDYSRKGYLDGRAARLPTVIIRPGAPNAAASSAASAIFREPLAGKDYRLPLPVETVMAVASVESVIDNLISLHELPGETLEGRRTVTFPSVSGTFAEMLDVLRAAAPDGGLGAVTVEPDRVVQAIVATWPTHVDGARGLSLGLRDADDLATTLTAYQRRYC</sequence>